<evidence type="ECO:0000256" key="2">
    <source>
        <dbReference type="ARBA" id="ARBA00022553"/>
    </source>
</evidence>
<dbReference type="AlphaFoldDB" id="A0A163X4B0"/>
<sequence>MHIGFQRFDQRNGAGLTNLMIPMWTTLSLRARICVLLGGMFLSALIAGLALLWIFSSDQILEENEPSARSAITVAAGLNAALAASTRPDAILAAFVDQLGSTPADAIRFRRDGEVHAPEQGKTSGRVPEWFVKALFVPDLAQHIPVLVQGRRVGDLIFEPDLSAQIYEKWIGFLSLLGSLVGMALLAGLLSFVTIGAALQPLRDLAEGLARLRTGDFSKKVDCSGPPEVRESCLSVNELALTLGRLSSENRSLLRKIISIQDEERRDISRELHDELGPLLFAIRANVTAMIDDRGSGTNRSMGEERVLQAVEALQIANRRILERLRPMLIEELGLDASIQKLLRDVHTQVPEMAVTFEIDPRIVTADSVVAQTVYRLLQEGITNVLKHAGASKMSVKTEVTNEAILVEVADNGARAPLEPKFGRGLTGMQERLRALEGKFDYIRADGWTTIRCSLPLAAPD</sequence>
<keyword evidence="6" id="KW-1133">Transmembrane helix</keyword>
<evidence type="ECO:0000256" key="3">
    <source>
        <dbReference type="ARBA" id="ARBA00022679"/>
    </source>
</evidence>
<keyword evidence="5" id="KW-0902">Two-component regulatory system</keyword>
<evidence type="ECO:0000313" key="8">
    <source>
        <dbReference type="EMBL" id="KZD20396.1"/>
    </source>
</evidence>
<gene>
    <name evidence="8" type="ORF">A4A58_19375</name>
</gene>
<dbReference type="GO" id="GO:0000155">
    <property type="term" value="F:phosphorelay sensor kinase activity"/>
    <property type="evidence" value="ECO:0007669"/>
    <property type="project" value="InterPro"/>
</dbReference>
<dbReference type="GO" id="GO:0016020">
    <property type="term" value="C:membrane"/>
    <property type="evidence" value="ECO:0007669"/>
    <property type="project" value="UniProtKB-SubCell"/>
</dbReference>
<dbReference type="PROSITE" id="PS50885">
    <property type="entry name" value="HAMP"/>
    <property type="match status" value="1"/>
</dbReference>
<dbReference type="Proteomes" id="UP000076574">
    <property type="component" value="Unassembled WGS sequence"/>
</dbReference>
<comment type="caution">
    <text evidence="8">The sequence shown here is derived from an EMBL/GenBank/DDBJ whole genome shotgun (WGS) entry which is preliminary data.</text>
</comment>
<comment type="subcellular location">
    <subcellularLocation>
        <location evidence="1">Membrane</location>
    </subcellularLocation>
</comment>
<dbReference type="Pfam" id="PF07730">
    <property type="entry name" value="HisKA_3"/>
    <property type="match status" value="1"/>
</dbReference>
<keyword evidence="9" id="KW-1185">Reference proteome</keyword>
<feature type="transmembrane region" description="Helical" evidence="6">
    <location>
        <begin position="170"/>
        <end position="193"/>
    </location>
</feature>
<dbReference type="InterPro" id="IPR003594">
    <property type="entry name" value="HATPase_dom"/>
</dbReference>
<dbReference type="CDD" id="cd16917">
    <property type="entry name" value="HATPase_UhpB-NarQ-NarX-like"/>
    <property type="match status" value="1"/>
</dbReference>
<proteinExistence type="predicted"/>
<feature type="transmembrane region" description="Helical" evidence="6">
    <location>
        <begin position="33"/>
        <end position="55"/>
    </location>
</feature>
<evidence type="ECO:0000259" key="7">
    <source>
        <dbReference type="PROSITE" id="PS50885"/>
    </source>
</evidence>
<keyword evidence="2" id="KW-0597">Phosphoprotein</keyword>
<keyword evidence="4" id="KW-0418">Kinase</keyword>
<dbReference type="SUPFAM" id="SSF55874">
    <property type="entry name" value="ATPase domain of HSP90 chaperone/DNA topoisomerase II/histidine kinase"/>
    <property type="match status" value="1"/>
</dbReference>
<dbReference type="Gene3D" id="3.30.565.10">
    <property type="entry name" value="Histidine kinase-like ATPase, C-terminal domain"/>
    <property type="match status" value="1"/>
</dbReference>
<dbReference type="InterPro" id="IPR011712">
    <property type="entry name" value="Sig_transdc_His_kin_sub3_dim/P"/>
</dbReference>
<evidence type="ECO:0000256" key="6">
    <source>
        <dbReference type="SAM" id="Phobius"/>
    </source>
</evidence>
<evidence type="ECO:0000256" key="5">
    <source>
        <dbReference type="ARBA" id="ARBA00023012"/>
    </source>
</evidence>
<evidence type="ECO:0000256" key="4">
    <source>
        <dbReference type="ARBA" id="ARBA00022777"/>
    </source>
</evidence>
<dbReference type="InterPro" id="IPR050482">
    <property type="entry name" value="Sensor_HK_TwoCompSys"/>
</dbReference>
<accession>A0A163X4B0</accession>
<dbReference type="CDD" id="cd06225">
    <property type="entry name" value="HAMP"/>
    <property type="match status" value="1"/>
</dbReference>
<dbReference type="STRING" id="943830.A4A58_19375"/>
<dbReference type="Pfam" id="PF00672">
    <property type="entry name" value="HAMP"/>
    <property type="match status" value="1"/>
</dbReference>
<evidence type="ECO:0000256" key="1">
    <source>
        <dbReference type="ARBA" id="ARBA00004370"/>
    </source>
</evidence>
<keyword evidence="6" id="KW-0812">Transmembrane</keyword>
<name>A0A163X4B0_9BRAD</name>
<dbReference type="PANTHER" id="PTHR24421:SF58">
    <property type="entry name" value="SIGNAL TRANSDUCTION HISTIDINE-PROTEIN KINASE_PHOSPHATASE UHPB"/>
    <property type="match status" value="1"/>
</dbReference>
<dbReference type="PANTHER" id="PTHR24421">
    <property type="entry name" value="NITRATE/NITRITE SENSOR PROTEIN NARX-RELATED"/>
    <property type="match status" value="1"/>
</dbReference>
<keyword evidence="3" id="KW-0808">Transferase</keyword>
<feature type="domain" description="HAMP" evidence="7">
    <location>
        <begin position="196"/>
        <end position="248"/>
    </location>
</feature>
<protein>
    <recommendedName>
        <fullName evidence="7">HAMP domain-containing protein</fullName>
    </recommendedName>
</protein>
<evidence type="ECO:0000313" key="9">
    <source>
        <dbReference type="Proteomes" id="UP000076574"/>
    </source>
</evidence>
<dbReference type="InterPro" id="IPR003660">
    <property type="entry name" value="HAMP_dom"/>
</dbReference>
<dbReference type="InterPro" id="IPR036890">
    <property type="entry name" value="HATPase_C_sf"/>
</dbReference>
<dbReference type="EMBL" id="LVYV01000056">
    <property type="protein sequence ID" value="KZD20396.1"/>
    <property type="molecule type" value="Genomic_DNA"/>
</dbReference>
<dbReference type="Gene3D" id="1.20.5.1930">
    <property type="match status" value="1"/>
</dbReference>
<organism evidence="8 9">
    <name type="scientific">Tardiphaga robiniae</name>
    <dbReference type="NCBI Taxonomy" id="943830"/>
    <lineage>
        <taxon>Bacteria</taxon>
        <taxon>Pseudomonadati</taxon>
        <taxon>Pseudomonadota</taxon>
        <taxon>Alphaproteobacteria</taxon>
        <taxon>Hyphomicrobiales</taxon>
        <taxon>Nitrobacteraceae</taxon>
        <taxon>Tardiphaga</taxon>
    </lineage>
</organism>
<dbReference type="GO" id="GO:0046983">
    <property type="term" value="F:protein dimerization activity"/>
    <property type="evidence" value="ECO:0007669"/>
    <property type="project" value="InterPro"/>
</dbReference>
<reference evidence="8 9" key="1">
    <citation type="submission" date="2016-03" db="EMBL/GenBank/DDBJ databases">
        <title>Microsymbionts genomes from the relict species Vavilovia formosa (Stev.) Fed.</title>
        <authorList>
            <person name="Kopat V."/>
            <person name="Chirak E."/>
            <person name="Kimeklis A."/>
            <person name="Andronov E."/>
        </authorList>
    </citation>
    <scope>NUCLEOTIDE SEQUENCE [LARGE SCALE GENOMIC DNA]</scope>
    <source>
        <strain evidence="8 9">Vaf07</strain>
    </source>
</reference>
<dbReference type="Pfam" id="PF02518">
    <property type="entry name" value="HATPase_c"/>
    <property type="match status" value="1"/>
</dbReference>
<keyword evidence="6" id="KW-0472">Membrane</keyword>